<name>A0AA97NUY6_PYRO3</name>
<sequence>MCAKHANTFGTQTRIAFQKVLTGPSGTKIISWLTCRQGTEKDFPPVTRGKILVSRQSN</sequence>
<organism evidence="1">
    <name type="scientific">Pyricularia oryzae (strain Y34)</name>
    <name type="common">Rice blast fungus</name>
    <name type="synonym">Magnaporthe oryzae</name>
    <dbReference type="NCBI Taxonomy" id="1143189"/>
    <lineage>
        <taxon>Eukaryota</taxon>
        <taxon>Fungi</taxon>
        <taxon>Dikarya</taxon>
        <taxon>Ascomycota</taxon>
        <taxon>Pezizomycotina</taxon>
        <taxon>Sordariomycetes</taxon>
        <taxon>Sordariomycetidae</taxon>
        <taxon>Magnaporthales</taxon>
        <taxon>Pyriculariaceae</taxon>
        <taxon>Pyricularia</taxon>
    </lineage>
</organism>
<dbReference type="Proteomes" id="UP000011086">
    <property type="component" value="Unassembled WGS sequence"/>
</dbReference>
<proteinExistence type="predicted"/>
<reference evidence="1" key="1">
    <citation type="journal article" date="2012" name="PLoS Genet.">
        <title>Comparative analysis of the genomes of two field isolates of the rice blast fungus Magnaporthe oryzae.</title>
        <authorList>
            <person name="Xue M."/>
            <person name="Yang J."/>
            <person name="Li Z."/>
            <person name="Hu S."/>
            <person name="Yao N."/>
            <person name="Dean R.A."/>
            <person name="Zhao W."/>
            <person name="Shen M."/>
            <person name="Zhang H."/>
            <person name="Li C."/>
            <person name="Liu L."/>
            <person name="Cao L."/>
            <person name="Xu X."/>
            <person name="Xing Y."/>
            <person name="Hsiang T."/>
            <person name="Zhang Z."/>
            <person name="Xu J.R."/>
            <person name="Peng Y.L."/>
        </authorList>
    </citation>
    <scope>NUCLEOTIDE SEQUENCE</scope>
    <source>
        <strain evidence="1">Y34</strain>
    </source>
</reference>
<dbReference type="AlphaFoldDB" id="A0AA97NUY6"/>
<dbReference type="EMBL" id="JH793946">
    <property type="protein sequence ID" value="ELQ36678.1"/>
    <property type="molecule type" value="Genomic_DNA"/>
</dbReference>
<protein>
    <submittedName>
        <fullName evidence="1">Uncharacterized protein</fullName>
    </submittedName>
</protein>
<evidence type="ECO:0000313" key="1">
    <source>
        <dbReference type="EMBL" id="ELQ36678.1"/>
    </source>
</evidence>
<gene>
    <name evidence="1" type="ORF">OOU_Y34scaffold00648g25</name>
</gene>
<accession>A0AA97NUY6</accession>